<keyword evidence="2" id="KW-0472">Membrane</keyword>
<keyword evidence="2" id="KW-1133">Transmembrane helix</keyword>
<keyword evidence="2" id="KW-0812">Transmembrane</keyword>
<proteinExistence type="predicted"/>
<feature type="region of interest" description="Disordered" evidence="1">
    <location>
        <begin position="1"/>
        <end position="22"/>
    </location>
</feature>
<reference evidence="3" key="2">
    <citation type="journal article" date="2015" name="Data Brief">
        <title>Shoot transcriptome of the giant reed, Arundo donax.</title>
        <authorList>
            <person name="Barrero R.A."/>
            <person name="Guerrero F.D."/>
            <person name="Moolhuijzen P."/>
            <person name="Goolsby J.A."/>
            <person name="Tidwell J."/>
            <person name="Bellgard S.E."/>
            <person name="Bellgard M.I."/>
        </authorList>
    </citation>
    <scope>NUCLEOTIDE SEQUENCE</scope>
    <source>
        <tissue evidence="3">Shoot tissue taken approximately 20 cm above the soil surface</tissue>
    </source>
</reference>
<evidence type="ECO:0000256" key="2">
    <source>
        <dbReference type="SAM" id="Phobius"/>
    </source>
</evidence>
<organism evidence="3">
    <name type="scientific">Arundo donax</name>
    <name type="common">Giant reed</name>
    <name type="synonym">Donax arundinaceus</name>
    <dbReference type="NCBI Taxonomy" id="35708"/>
    <lineage>
        <taxon>Eukaryota</taxon>
        <taxon>Viridiplantae</taxon>
        <taxon>Streptophyta</taxon>
        <taxon>Embryophyta</taxon>
        <taxon>Tracheophyta</taxon>
        <taxon>Spermatophyta</taxon>
        <taxon>Magnoliopsida</taxon>
        <taxon>Liliopsida</taxon>
        <taxon>Poales</taxon>
        <taxon>Poaceae</taxon>
        <taxon>PACMAD clade</taxon>
        <taxon>Arundinoideae</taxon>
        <taxon>Arundineae</taxon>
        <taxon>Arundo</taxon>
    </lineage>
</organism>
<protein>
    <submittedName>
        <fullName evidence="3">Uncharacterized protein</fullName>
    </submittedName>
</protein>
<accession>A0A0A9DPY7</accession>
<name>A0A0A9DPY7_ARUDO</name>
<dbReference type="EMBL" id="GBRH01207301">
    <property type="protein sequence ID" value="JAD90594.1"/>
    <property type="molecule type" value="Transcribed_RNA"/>
</dbReference>
<feature type="compositionally biased region" description="Basic and acidic residues" evidence="1">
    <location>
        <begin position="13"/>
        <end position="22"/>
    </location>
</feature>
<reference evidence="3" key="1">
    <citation type="submission" date="2014-09" db="EMBL/GenBank/DDBJ databases">
        <authorList>
            <person name="Magalhaes I.L.F."/>
            <person name="Oliveira U."/>
            <person name="Santos F.R."/>
            <person name="Vidigal T.H.D.A."/>
            <person name="Brescovit A.D."/>
            <person name="Santos A.J."/>
        </authorList>
    </citation>
    <scope>NUCLEOTIDE SEQUENCE</scope>
    <source>
        <tissue evidence="3">Shoot tissue taken approximately 20 cm above the soil surface</tissue>
    </source>
</reference>
<sequence>MRFKGALRQQAESSRHCGMDPRKKTTTRLDALHIARFSLLLRVYALQISILSLFFQHHPNQI</sequence>
<evidence type="ECO:0000313" key="3">
    <source>
        <dbReference type="EMBL" id="JAD90594.1"/>
    </source>
</evidence>
<dbReference type="AlphaFoldDB" id="A0A0A9DPY7"/>
<evidence type="ECO:0000256" key="1">
    <source>
        <dbReference type="SAM" id="MobiDB-lite"/>
    </source>
</evidence>
<feature type="transmembrane region" description="Helical" evidence="2">
    <location>
        <begin position="34"/>
        <end position="55"/>
    </location>
</feature>